<name>X1TT70_9ZZZZ</name>
<comment type="caution">
    <text evidence="1">The sequence shown here is derived from an EMBL/GenBank/DDBJ whole genome shotgun (WGS) entry which is preliminary data.</text>
</comment>
<dbReference type="AlphaFoldDB" id="X1TT70"/>
<sequence length="63" mass="7074">TQHGALQFVSVFNPEGVKLKQARLFFNKYEGVLAQAGKLTELEVAVQKEFSRPIREIIGGEQK</sequence>
<feature type="non-terminal residue" evidence="1">
    <location>
        <position position="1"/>
    </location>
</feature>
<protein>
    <submittedName>
        <fullName evidence="1">Uncharacterized protein</fullName>
    </submittedName>
</protein>
<organism evidence="1">
    <name type="scientific">marine sediment metagenome</name>
    <dbReference type="NCBI Taxonomy" id="412755"/>
    <lineage>
        <taxon>unclassified sequences</taxon>
        <taxon>metagenomes</taxon>
        <taxon>ecological metagenomes</taxon>
    </lineage>
</organism>
<evidence type="ECO:0000313" key="1">
    <source>
        <dbReference type="EMBL" id="GAI83239.1"/>
    </source>
</evidence>
<dbReference type="EMBL" id="BARW01009666">
    <property type="protein sequence ID" value="GAI83239.1"/>
    <property type="molecule type" value="Genomic_DNA"/>
</dbReference>
<gene>
    <name evidence="1" type="ORF">S12H4_19345</name>
</gene>
<accession>X1TT70</accession>
<proteinExistence type="predicted"/>
<reference evidence="1" key="1">
    <citation type="journal article" date="2014" name="Front. Microbiol.">
        <title>High frequency of phylogenetically diverse reductive dehalogenase-homologous genes in deep subseafloor sedimentary metagenomes.</title>
        <authorList>
            <person name="Kawai M."/>
            <person name="Futagami T."/>
            <person name="Toyoda A."/>
            <person name="Takaki Y."/>
            <person name="Nishi S."/>
            <person name="Hori S."/>
            <person name="Arai W."/>
            <person name="Tsubouchi T."/>
            <person name="Morono Y."/>
            <person name="Uchiyama I."/>
            <person name="Ito T."/>
            <person name="Fujiyama A."/>
            <person name="Inagaki F."/>
            <person name="Takami H."/>
        </authorList>
    </citation>
    <scope>NUCLEOTIDE SEQUENCE</scope>
    <source>
        <strain evidence="1">Expedition CK06-06</strain>
    </source>
</reference>